<dbReference type="Gene3D" id="2.30.42.10">
    <property type="match status" value="2"/>
</dbReference>
<accession>A0A2W5T463</accession>
<dbReference type="SMART" id="SM00228">
    <property type="entry name" value="PDZ"/>
    <property type="match status" value="2"/>
</dbReference>
<sequence>MTLGSRATVRALILVAVLSVPALAQTVDEWVKAKISAQRTSNAPVSQSPLPSGQLWRERPAKSPPLPDFVPPTSLAPLVKAVRPGVVNIAARNEGSTRSLGSGFVINPEGLVVTNNHVVERAQSIEVRLADGRSFAGTVVGRDPSTDLALLRIANVKDLPTVTLGDSDELEIGDWVVAIGNPFGLDTSVTHGLISARERVIGVGPFDDFIQTNALINPGNSGGPLFDMNGDVVGVTTAITSQGQGIGFAVPINLVKDLLPNLLHNGRPERGWLGLNVQEVGEGDGKAPVVVDVFAGSPAEKAGLKPGDRVVGIGGKPVQRYQQILRKIALLAPGSAVKIDVIRGGRSFDFSATLAQRPSLEALRAMNSGGRVDALGFAVRPLDPNAAASLGTQPGLRIEAVVPGGAAERAGLSTGDVITEVNRQPVTTLKDLDAALSESEPGEPVLLKLHRGSSSRYVAVKP</sequence>
<feature type="chain" id="PRO_5015862227" evidence="5">
    <location>
        <begin position="25"/>
        <end position="462"/>
    </location>
</feature>
<dbReference type="InterPro" id="IPR009003">
    <property type="entry name" value="Peptidase_S1_PA"/>
</dbReference>
<dbReference type="Pfam" id="PF13365">
    <property type="entry name" value="Trypsin_2"/>
    <property type="match status" value="1"/>
</dbReference>
<dbReference type="Gene3D" id="2.40.10.120">
    <property type="match status" value="1"/>
</dbReference>
<dbReference type="Proteomes" id="UP000249061">
    <property type="component" value="Unassembled WGS sequence"/>
</dbReference>
<evidence type="ECO:0000313" key="8">
    <source>
        <dbReference type="Proteomes" id="UP000249061"/>
    </source>
</evidence>
<organism evidence="7 8">
    <name type="scientific">Archangium gephyra</name>
    <dbReference type="NCBI Taxonomy" id="48"/>
    <lineage>
        <taxon>Bacteria</taxon>
        <taxon>Pseudomonadati</taxon>
        <taxon>Myxococcota</taxon>
        <taxon>Myxococcia</taxon>
        <taxon>Myxococcales</taxon>
        <taxon>Cystobacterineae</taxon>
        <taxon>Archangiaceae</taxon>
        <taxon>Archangium</taxon>
    </lineage>
</organism>
<keyword evidence="5" id="KW-0732">Signal</keyword>
<reference evidence="7 8" key="1">
    <citation type="submission" date="2017-08" db="EMBL/GenBank/DDBJ databases">
        <title>Infants hospitalized years apart are colonized by the same room-sourced microbial strains.</title>
        <authorList>
            <person name="Brooks B."/>
            <person name="Olm M.R."/>
            <person name="Firek B.A."/>
            <person name="Baker R."/>
            <person name="Thomas B.C."/>
            <person name="Morowitz M.J."/>
            <person name="Banfield J.F."/>
        </authorList>
    </citation>
    <scope>NUCLEOTIDE SEQUENCE [LARGE SCALE GENOMIC DNA]</scope>
    <source>
        <strain evidence="7">S2_003_000_R2_14</strain>
    </source>
</reference>
<dbReference type="EMBL" id="QFQP01000018">
    <property type="protein sequence ID" value="PZR10240.1"/>
    <property type="molecule type" value="Genomic_DNA"/>
</dbReference>
<evidence type="ECO:0000259" key="6">
    <source>
        <dbReference type="PROSITE" id="PS50106"/>
    </source>
</evidence>
<evidence type="ECO:0000256" key="2">
    <source>
        <dbReference type="ARBA" id="ARBA00022670"/>
    </source>
</evidence>
<dbReference type="Pfam" id="PF13180">
    <property type="entry name" value="PDZ_2"/>
    <property type="match status" value="1"/>
</dbReference>
<dbReference type="PRINTS" id="PR00834">
    <property type="entry name" value="PROTEASES2C"/>
</dbReference>
<comment type="similarity">
    <text evidence="1">Belongs to the peptidase S1C family.</text>
</comment>
<evidence type="ECO:0000256" key="4">
    <source>
        <dbReference type="SAM" id="MobiDB-lite"/>
    </source>
</evidence>
<feature type="compositionally biased region" description="Polar residues" evidence="4">
    <location>
        <begin position="41"/>
        <end position="51"/>
    </location>
</feature>
<feature type="region of interest" description="Disordered" evidence="4">
    <location>
        <begin position="41"/>
        <end position="69"/>
    </location>
</feature>
<feature type="domain" description="PDZ" evidence="6">
    <location>
        <begin position="262"/>
        <end position="345"/>
    </location>
</feature>
<keyword evidence="3" id="KW-0378">Hydrolase</keyword>
<dbReference type="SUPFAM" id="SSF50494">
    <property type="entry name" value="Trypsin-like serine proteases"/>
    <property type="match status" value="1"/>
</dbReference>
<dbReference type="Pfam" id="PF17820">
    <property type="entry name" value="PDZ_6"/>
    <property type="match status" value="1"/>
</dbReference>
<evidence type="ECO:0000313" key="7">
    <source>
        <dbReference type="EMBL" id="PZR10240.1"/>
    </source>
</evidence>
<dbReference type="InterPro" id="IPR041489">
    <property type="entry name" value="PDZ_6"/>
</dbReference>
<keyword evidence="2 7" id="KW-0645">Protease</keyword>
<dbReference type="PANTHER" id="PTHR22939:SF129">
    <property type="entry name" value="SERINE PROTEASE HTRA2, MITOCHONDRIAL"/>
    <property type="match status" value="1"/>
</dbReference>
<evidence type="ECO:0000256" key="3">
    <source>
        <dbReference type="ARBA" id="ARBA00022801"/>
    </source>
</evidence>
<dbReference type="PANTHER" id="PTHR22939">
    <property type="entry name" value="SERINE PROTEASE FAMILY S1C HTRA-RELATED"/>
    <property type="match status" value="1"/>
</dbReference>
<protein>
    <submittedName>
        <fullName evidence="7">Serine protease</fullName>
    </submittedName>
</protein>
<evidence type="ECO:0000256" key="5">
    <source>
        <dbReference type="SAM" id="SignalP"/>
    </source>
</evidence>
<dbReference type="GO" id="GO:0004252">
    <property type="term" value="F:serine-type endopeptidase activity"/>
    <property type="evidence" value="ECO:0007669"/>
    <property type="project" value="InterPro"/>
</dbReference>
<proteinExistence type="inferred from homology"/>
<dbReference type="SUPFAM" id="SSF50156">
    <property type="entry name" value="PDZ domain-like"/>
    <property type="match status" value="2"/>
</dbReference>
<name>A0A2W5T463_9BACT</name>
<feature type="domain" description="PDZ" evidence="6">
    <location>
        <begin position="360"/>
        <end position="453"/>
    </location>
</feature>
<dbReference type="InterPro" id="IPR001940">
    <property type="entry name" value="Peptidase_S1C"/>
</dbReference>
<evidence type="ECO:0000256" key="1">
    <source>
        <dbReference type="ARBA" id="ARBA00010541"/>
    </source>
</evidence>
<dbReference type="InterPro" id="IPR036034">
    <property type="entry name" value="PDZ_sf"/>
</dbReference>
<dbReference type="PROSITE" id="PS50106">
    <property type="entry name" value="PDZ"/>
    <property type="match status" value="2"/>
</dbReference>
<feature type="signal peptide" evidence="5">
    <location>
        <begin position="1"/>
        <end position="24"/>
    </location>
</feature>
<dbReference type="InterPro" id="IPR001478">
    <property type="entry name" value="PDZ"/>
</dbReference>
<comment type="caution">
    <text evidence="7">The sequence shown here is derived from an EMBL/GenBank/DDBJ whole genome shotgun (WGS) entry which is preliminary data.</text>
</comment>
<dbReference type="AlphaFoldDB" id="A0A2W5T463"/>
<gene>
    <name evidence="7" type="ORF">DI536_20675</name>
</gene>
<dbReference type="GO" id="GO:0006508">
    <property type="term" value="P:proteolysis"/>
    <property type="evidence" value="ECO:0007669"/>
    <property type="project" value="UniProtKB-KW"/>
</dbReference>